<dbReference type="PROSITE" id="PS50943">
    <property type="entry name" value="HTH_CROC1"/>
    <property type="match status" value="1"/>
</dbReference>
<proteinExistence type="predicted"/>
<dbReference type="SMART" id="SM00530">
    <property type="entry name" value="HTH_XRE"/>
    <property type="match status" value="1"/>
</dbReference>
<dbReference type="InterPro" id="IPR010982">
    <property type="entry name" value="Lambda_DNA-bd_dom_sf"/>
</dbReference>
<gene>
    <name evidence="2" type="ORF">NS226_22790</name>
    <name evidence="3" type="ORF">NS365_22625</name>
</gene>
<protein>
    <recommendedName>
        <fullName evidence="1">HTH cro/C1-type domain-containing protein</fullName>
    </recommendedName>
</protein>
<evidence type="ECO:0000313" key="2">
    <source>
        <dbReference type="EMBL" id="KTQ80651.1"/>
    </source>
</evidence>
<dbReference type="Proteomes" id="UP000078272">
    <property type="component" value="Unassembled WGS sequence"/>
</dbReference>
<dbReference type="Proteomes" id="UP000078529">
    <property type="component" value="Unassembled WGS sequence"/>
</dbReference>
<feature type="domain" description="HTH cro/C1-type" evidence="1">
    <location>
        <begin position="19"/>
        <end position="73"/>
    </location>
</feature>
<dbReference type="Pfam" id="PF01381">
    <property type="entry name" value="HTH_3"/>
    <property type="match status" value="1"/>
</dbReference>
<dbReference type="STRING" id="401562.NS365_22625"/>
<evidence type="ECO:0000313" key="3">
    <source>
        <dbReference type="EMBL" id="KTR02047.1"/>
    </source>
</evidence>
<organism evidence="2 4">
    <name type="scientific">Aureimonas ureilytica</name>
    <dbReference type="NCBI Taxonomy" id="401562"/>
    <lineage>
        <taxon>Bacteria</taxon>
        <taxon>Pseudomonadati</taxon>
        <taxon>Pseudomonadota</taxon>
        <taxon>Alphaproteobacteria</taxon>
        <taxon>Hyphomicrobiales</taxon>
        <taxon>Aurantimonadaceae</taxon>
        <taxon>Aureimonas</taxon>
    </lineage>
</organism>
<name>A0A175QZN3_9HYPH</name>
<evidence type="ECO:0000259" key="1">
    <source>
        <dbReference type="PROSITE" id="PS50943"/>
    </source>
</evidence>
<keyword evidence="5" id="KW-1185">Reference proteome</keyword>
<dbReference type="EMBL" id="LDPZ01000087">
    <property type="protein sequence ID" value="KTQ80651.1"/>
    <property type="molecule type" value="Genomic_DNA"/>
</dbReference>
<evidence type="ECO:0000313" key="5">
    <source>
        <dbReference type="Proteomes" id="UP000078529"/>
    </source>
</evidence>
<dbReference type="AlphaFoldDB" id="A0A175QZN3"/>
<sequence length="130" mass="14220">MEVRSVSIDPVDSHIGSRLRALRTEQNLSLQAVGHGLGVTYQQIRKYESGDNRISASTLYRLAGFFNVEPSYFFEGLPGAGSCAVESEADPSMQAVLGRIPDAQLRHHLEGLLRVLDQRRPSSHLSANGS</sequence>
<dbReference type="InterPro" id="IPR001387">
    <property type="entry name" value="Cro/C1-type_HTH"/>
</dbReference>
<dbReference type="Gene3D" id="1.10.260.40">
    <property type="entry name" value="lambda repressor-like DNA-binding domains"/>
    <property type="match status" value="1"/>
</dbReference>
<dbReference type="OrthoDB" id="9797172at2"/>
<accession>A0A175QZN3</accession>
<dbReference type="EMBL" id="LDQA01000095">
    <property type="protein sequence ID" value="KTR02047.1"/>
    <property type="molecule type" value="Genomic_DNA"/>
</dbReference>
<dbReference type="GO" id="GO:0003677">
    <property type="term" value="F:DNA binding"/>
    <property type="evidence" value="ECO:0007669"/>
    <property type="project" value="InterPro"/>
</dbReference>
<reference evidence="4 5" key="1">
    <citation type="journal article" date="2016" name="Front. Microbiol.">
        <title>Genomic Resource of Rice Seed Associated Bacteria.</title>
        <authorList>
            <person name="Midha S."/>
            <person name="Bansal K."/>
            <person name="Sharma S."/>
            <person name="Kumar N."/>
            <person name="Patil P.P."/>
            <person name="Chaudhry V."/>
            <person name="Patil P.B."/>
        </authorList>
    </citation>
    <scope>NUCLEOTIDE SEQUENCE [LARGE SCALE GENOMIC DNA]</scope>
    <source>
        <strain evidence="2 4">NS226</strain>
        <strain evidence="3 5">NS365</strain>
    </source>
</reference>
<dbReference type="CDD" id="cd00093">
    <property type="entry name" value="HTH_XRE"/>
    <property type="match status" value="1"/>
</dbReference>
<comment type="caution">
    <text evidence="2">The sequence shown here is derived from an EMBL/GenBank/DDBJ whole genome shotgun (WGS) entry which is preliminary data.</text>
</comment>
<evidence type="ECO:0000313" key="4">
    <source>
        <dbReference type="Proteomes" id="UP000078272"/>
    </source>
</evidence>
<dbReference type="SUPFAM" id="SSF47413">
    <property type="entry name" value="lambda repressor-like DNA-binding domains"/>
    <property type="match status" value="1"/>
</dbReference>
<dbReference type="PATRIC" id="fig|401562.3.peg.5076"/>